<dbReference type="PANTHER" id="PTHR36503:SF1">
    <property type="entry name" value="BLR2520 PROTEIN"/>
    <property type="match status" value="1"/>
</dbReference>
<dbReference type="OrthoDB" id="9798430at2"/>
<dbReference type="RefSeq" id="WP_058890831.1">
    <property type="nucleotide sequence ID" value="NZ_LQBL01000022.1"/>
</dbReference>
<organism evidence="2 3">
    <name type="scientific">Serinicoccus chungangensis</name>
    <dbReference type="NCBI Taxonomy" id="767452"/>
    <lineage>
        <taxon>Bacteria</taxon>
        <taxon>Bacillati</taxon>
        <taxon>Actinomycetota</taxon>
        <taxon>Actinomycetes</taxon>
        <taxon>Micrococcales</taxon>
        <taxon>Ornithinimicrobiaceae</taxon>
        <taxon>Serinicoccus</taxon>
    </lineage>
</organism>
<dbReference type="InterPro" id="IPR029068">
    <property type="entry name" value="Glyas_Bleomycin-R_OHBP_Dase"/>
</dbReference>
<dbReference type="InterPro" id="IPR037523">
    <property type="entry name" value="VOC_core"/>
</dbReference>
<proteinExistence type="predicted"/>
<dbReference type="EMBL" id="LQBL01000022">
    <property type="protein sequence ID" value="KUG55723.1"/>
    <property type="molecule type" value="Genomic_DNA"/>
</dbReference>
<dbReference type="SUPFAM" id="SSF54593">
    <property type="entry name" value="Glyoxalase/Bleomycin resistance protein/Dihydroxybiphenyl dioxygenase"/>
    <property type="match status" value="1"/>
</dbReference>
<keyword evidence="3" id="KW-1185">Reference proteome</keyword>
<name>A0A0W8I8J5_9MICO</name>
<evidence type="ECO:0000313" key="3">
    <source>
        <dbReference type="Proteomes" id="UP000054837"/>
    </source>
</evidence>
<dbReference type="Gene3D" id="3.10.180.10">
    <property type="entry name" value="2,3-Dihydroxybiphenyl 1,2-Dioxygenase, domain 1"/>
    <property type="match status" value="1"/>
</dbReference>
<dbReference type="PROSITE" id="PS51819">
    <property type="entry name" value="VOC"/>
    <property type="match status" value="1"/>
</dbReference>
<protein>
    <submittedName>
        <fullName evidence="2">Glyoxalase</fullName>
    </submittedName>
</protein>
<evidence type="ECO:0000313" key="2">
    <source>
        <dbReference type="EMBL" id="KUG55723.1"/>
    </source>
</evidence>
<evidence type="ECO:0000259" key="1">
    <source>
        <dbReference type="PROSITE" id="PS51819"/>
    </source>
</evidence>
<dbReference type="Proteomes" id="UP000054837">
    <property type="component" value="Unassembled WGS sequence"/>
</dbReference>
<dbReference type="PANTHER" id="PTHR36503">
    <property type="entry name" value="BLR2520 PROTEIN"/>
    <property type="match status" value="1"/>
</dbReference>
<dbReference type="STRING" id="767452.AVL62_05390"/>
<dbReference type="Pfam" id="PF00903">
    <property type="entry name" value="Glyoxalase"/>
    <property type="match status" value="1"/>
</dbReference>
<reference evidence="2 3" key="1">
    <citation type="submission" date="2015-12" db="EMBL/GenBank/DDBJ databases">
        <title>Serinicoccus chungangenesis strain CD08_5 genome sequencing and assembly.</title>
        <authorList>
            <person name="Chander A.M."/>
            <person name="Kaur G."/>
            <person name="Nair G.R."/>
            <person name="Dhawan D.K."/>
            <person name="Kochhar R.K."/>
            <person name="Mayilraj S."/>
            <person name="Bhadada S.K."/>
        </authorList>
    </citation>
    <scope>NUCLEOTIDE SEQUENCE [LARGE SCALE GENOMIC DNA]</scope>
    <source>
        <strain evidence="2 3">CD08_5</strain>
    </source>
</reference>
<sequence>MDQRVSLVTLGVSDLERARAFYQALGWQPGPSPDHITFFQAGGMVVALWERAALAVDSGIDVDSDTEDTPGSGDSWGGKVVGVNLPSAADVDDQMKDAEAAGATVLRPASTRFWGGYSGVFTDLDGHVWEIAHNPFWTVTEDGQTFLGDGRG</sequence>
<accession>A0A0W8I8J5</accession>
<feature type="domain" description="VOC" evidence="1">
    <location>
        <begin position="4"/>
        <end position="134"/>
    </location>
</feature>
<comment type="caution">
    <text evidence="2">The sequence shown here is derived from an EMBL/GenBank/DDBJ whole genome shotgun (WGS) entry which is preliminary data.</text>
</comment>
<gene>
    <name evidence="2" type="ORF">AVL62_05390</name>
</gene>
<dbReference type="InterPro" id="IPR004360">
    <property type="entry name" value="Glyas_Fos-R_dOase_dom"/>
</dbReference>
<dbReference type="AlphaFoldDB" id="A0A0W8I8J5"/>